<reference evidence="1 2" key="1">
    <citation type="journal article" date="2017" name="Gigascience">
        <title>Draft genome of the honey bee ectoparasitic mite, Tropilaelaps mercedesae, is shaped by the parasitic life history.</title>
        <authorList>
            <person name="Dong X."/>
            <person name="Armstrong S.D."/>
            <person name="Xia D."/>
            <person name="Makepeace B.L."/>
            <person name="Darby A.C."/>
            <person name="Kadowaki T."/>
        </authorList>
    </citation>
    <scope>NUCLEOTIDE SEQUENCE [LARGE SCALE GENOMIC DNA]</scope>
    <source>
        <strain evidence="1">Wuxi-XJTLU</strain>
    </source>
</reference>
<proteinExistence type="predicted"/>
<accession>A0A1V9XD79</accession>
<dbReference type="PANTHER" id="PTHR18966">
    <property type="entry name" value="IONOTROPIC GLUTAMATE RECEPTOR"/>
    <property type="match status" value="1"/>
</dbReference>
<organism evidence="1 2">
    <name type="scientific">Tropilaelaps mercedesae</name>
    <dbReference type="NCBI Taxonomy" id="418985"/>
    <lineage>
        <taxon>Eukaryota</taxon>
        <taxon>Metazoa</taxon>
        <taxon>Ecdysozoa</taxon>
        <taxon>Arthropoda</taxon>
        <taxon>Chelicerata</taxon>
        <taxon>Arachnida</taxon>
        <taxon>Acari</taxon>
        <taxon>Parasitiformes</taxon>
        <taxon>Mesostigmata</taxon>
        <taxon>Gamasina</taxon>
        <taxon>Dermanyssoidea</taxon>
        <taxon>Laelapidae</taxon>
        <taxon>Tropilaelaps</taxon>
    </lineage>
</organism>
<dbReference type="AlphaFoldDB" id="A0A1V9XD79"/>
<evidence type="ECO:0000313" key="2">
    <source>
        <dbReference type="Proteomes" id="UP000192247"/>
    </source>
</evidence>
<dbReference type="InterPro" id="IPR015683">
    <property type="entry name" value="Ionotropic_Glu_rcpt"/>
</dbReference>
<dbReference type="Gene3D" id="3.40.190.10">
    <property type="entry name" value="Periplasmic binding protein-like II"/>
    <property type="match status" value="2"/>
</dbReference>
<dbReference type="OrthoDB" id="6495696at2759"/>
<dbReference type="SUPFAM" id="SSF53850">
    <property type="entry name" value="Periplasmic binding protein-like II"/>
    <property type="match status" value="1"/>
</dbReference>
<name>A0A1V9XD79_9ACAR</name>
<gene>
    <name evidence="1" type="ORF">BIW11_03994</name>
</gene>
<protein>
    <submittedName>
        <fullName evidence="1">Uncharacterized protein</fullName>
    </submittedName>
</protein>
<dbReference type="Gene3D" id="1.10.287.70">
    <property type="match status" value="1"/>
</dbReference>
<sequence>MAATPEGLTYGTMGKHGRFDGVLGYIQQKKADIFVAPSAPNILRHGYFDYHAPFESQKIHLLTLKPDTFVDPWGFVRAFEPTVWYMTLATLLFLSLSSVVLHRCDRTLLDHVTDEPIRRVSAYLWFWFARIFPQPDFTPPRTWLRLCAICFMLPVSLMFMNALEADLKGNLVFKKEVDHVNYFGDILRFRNMKLLAEPSSAFTFLFSRSRDPFKKKLATRLEERAGTISGQKLDSIVDEIVNLKAVVVVSDLGGKSAITILAQRNGRCPRIKISAGSAADLVLSIPIGLHLSKRIRERIQSA</sequence>
<evidence type="ECO:0000313" key="1">
    <source>
        <dbReference type="EMBL" id="OQR71308.1"/>
    </source>
</evidence>
<comment type="caution">
    <text evidence="1">The sequence shown here is derived from an EMBL/GenBank/DDBJ whole genome shotgun (WGS) entry which is preliminary data.</text>
</comment>
<dbReference type="InParanoid" id="A0A1V9XD79"/>
<keyword evidence="2" id="KW-1185">Reference proteome</keyword>
<dbReference type="Proteomes" id="UP000192247">
    <property type="component" value="Unassembled WGS sequence"/>
</dbReference>
<dbReference type="STRING" id="418985.A0A1V9XD79"/>
<dbReference type="EMBL" id="MNPL01014954">
    <property type="protein sequence ID" value="OQR71308.1"/>
    <property type="molecule type" value="Genomic_DNA"/>
</dbReference>